<gene>
    <name evidence="2" type="ORF">OLEA9_A081744</name>
</gene>
<dbReference type="EMBL" id="CACTIH010009754">
    <property type="protein sequence ID" value="CAA3032949.1"/>
    <property type="molecule type" value="Genomic_DNA"/>
</dbReference>
<feature type="non-terminal residue" evidence="2">
    <location>
        <position position="1"/>
    </location>
</feature>
<feature type="region of interest" description="Disordered" evidence="1">
    <location>
        <begin position="206"/>
        <end position="239"/>
    </location>
</feature>
<name>A0A8S0VL97_OLEEU</name>
<organism evidence="2 3">
    <name type="scientific">Olea europaea subsp. europaea</name>
    <dbReference type="NCBI Taxonomy" id="158383"/>
    <lineage>
        <taxon>Eukaryota</taxon>
        <taxon>Viridiplantae</taxon>
        <taxon>Streptophyta</taxon>
        <taxon>Embryophyta</taxon>
        <taxon>Tracheophyta</taxon>
        <taxon>Spermatophyta</taxon>
        <taxon>Magnoliopsida</taxon>
        <taxon>eudicotyledons</taxon>
        <taxon>Gunneridae</taxon>
        <taxon>Pentapetalae</taxon>
        <taxon>asterids</taxon>
        <taxon>lamiids</taxon>
        <taxon>Lamiales</taxon>
        <taxon>Oleaceae</taxon>
        <taxon>Oleeae</taxon>
        <taxon>Olea</taxon>
    </lineage>
</organism>
<proteinExistence type="predicted"/>
<protein>
    <submittedName>
        <fullName evidence="2">Uncharacterized protein</fullName>
    </submittedName>
</protein>
<sequence length="239" mass="26508">KGSGLFSLLPKPRHDFLATPRQAPTISPTSSKKANSLVPRQVANKHLTHNKPVRKKTANLVDNDDDSDEANETGNGEMGNDFFTIPDKIESLQDDAAVNIEEYMKPVRKLHDDTQPDVCKPSLGEQGTSGSSVDNETDHDGANGCVMYPAYEPHSHIEEGDVEITDEVIRKLGGRKRKGEDMNSVVFREVDGKALMPDSKEWLTKALSQETAYRPSHKKGDGPTSQQKRKHQITYLAFQ</sequence>
<dbReference type="Pfam" id="PF10253">
    <property type="entry name" value="PRCC"/>
    <property type="match status" value="1"/>
</dbReference>
<evidence type="ECO:0000313" key="2">
    <source>
        <dbReference type="EMBL" id="CAA3032949.1"/>
    </source>
</evidence>
<dbReference type="InterPro" id="IPR018800">
    <property type="entry name" value="PRCC"/>
</dbReference>
<accession>A0A8S0VL97</accession>
<feature type="compositionally biased region" description="Polar residues" evidence="1">
    <location>
        <begin position="125"/>
        <end position="134"/>
    </location>
</feature>
<evidence type="ECO:0000313" key="3">
    <source>
        <dbReference type="Proteomes" id="UP000594638"/>
    </source>
</evidence>
<feature type="region of interest" description="Disordered" evidence="1">
    <location>
        <begin position="108"/>
        <end position="140"/>
    </location>
</feature>
<dbReference type="PANTHER" id="PTHR13621:SF2">
    <property type="entry name" value="PROLINE-RICH PROTEIN PRCC"/>
    <property type="match status" value="1"/>
</dbReference>
<feature type="region of interest" description="Disordered" evidence="1">
    <location>
        <begin position="1"/>
        <end position="83"/>
    </location>
</feature>
<feature type="compositionally biased region" description="Acidic residues" evidence="1">
    <location>
        <begin position="62"/>
        <end position="71"/>
    </location>
</feature>
<feature type="compositionally biased region" description="Polar residues" evidence="1">
    <location>
        <begin position="22"/>
        <end position="34"/>
    </location>
</feature>
<feature type="non-terminal residue" evidence="2">
    <location>
        <position position="239"/>
    </location>
</feature>
<dbReference type="OrthoDB" id="206969at2759"/>
<dbReference type="AlphaFoldDB" id="A0A8S0VL97"/>
<dbReference type="Proteomes" id="UP000594638">
    <property type="component" value="Unassembled WGS sequence"/>
</dbReference>
<reference evidence="2 3" key="1">
    <citation type="submission" date="2019-12" db="EMBL/GenBank/DDBJ databases">
        <authorList>
            <person name="Alioto T."/>
            <person name="Alioto T."/>
            <person name="Gomez Garrido J."/>
        </authorList>
    </citation>
    <scope>NUCLEOTIDE SEQUENCE [LARGE SCALE GENOMIC DNA]</scope>
</reference>
<keyword evidence="3" id="KW-1185">Reference proteome</keyword>
<dbReference type="Gramene" id="OE9A081744T1">
    <property type="protein sequence ID" value="OE9A081744C1"/>
    <property type="gene ID" value="OE9A081744"/>
</dbReference>
<comment type="caution">
    <text evidence="2">The sequence shown here is derived from an EMBL/GenBank/DDBJ whole genome shotgun (WGS) entry which is preliminary data.</text>
</comment>
<evidence type="ECO:0000256" key="1">
    <source>
        <dbReference type="SAM" id="MobiDB-lite"/>
    </source>
</evidence>
<dbReference type="PANTHER" id="PTHR13621">
    <property type="entry name" value="PROLINE-RICH PROTEIN PRCC"/>
    <property type="match status" value="1"/>
</dbReference>
<feature type="compositionally biased region" description="Basic residues" evidence="1">
    <location>
        <begin position="46"/>
        <end position="57"/>
    </location>
</feature>
<dbReference type="GO" id="GO:0005634">
    <property type="term" value="C:nucleus"/>
    <property type="evidence" value="ECO:0007669"/>
    <property type="project" value="TreeGrafter"/>
</dbReference>